<dbReference type="Proteomes" id="UP000011087">
    <property type="component" value="Unassembled WGS sequence"/>
</dbReference>
<dbReference type="EnsemblProtists" id="EKX52345">
    <property type="protein sequence ID" value="EKX52345"/>
    <property type="gene ID" value="GUITHDRAFT_161375"/>
</dbReference>
<dbReference type="InterPro" id="IPR013216">
    <property type="entry name" value="Methyltransf_11"/>
</dbReference>
<dbReference type="EMBL" id="JH992973">
    <property type="protein sequence ID" value="EKX52345.1"/>
    <property type="molecule type" value="Genomic_DNA"/>
</dbReference>
<evidence type="ECO:0000259" key="2">
    <source>
        <dbReference type="Pfam" id="PF08241"/>
    </source>
</evidence>
<dbReference type="HOGENOM" id="CLU_1017234_0_0_1"/>
<feature type="domain" description="Methyltransferase type 11" evidence="2">
    <location>
        <begin position="97"/>
        <end position="189"/>
    </location>
</feature>
<dbReference type="AlphaFoldDB" id="L1JVY7"/>
<feature type="region of interest" description="Disordered" evidence="1">
    <location>
        <begin position="1"/>
        <end position="20"/>
    </location>
</feature>
<evidence type="ECO:0000313" key="3">
    <source>
        <dbReference type="EMBL" id="EKX52345.1"/>
    </source>
</evidence>
<dbReference type="CDD" id="cd02440">
    <property type="entry name" value="AdoMet_MTases"/>
    <property type="match status" value="1"/>
</dbReference>
<dbReference type="GeneID" id="17308883"/>
<sequence>MEREEAMGASDKKQQGEDRATVKACMLMVEEERAGMRGAGSGGPATMVSMLSKRMTGVAVLEETQKPVSLFPDAEQSTSPRAERGAEFPSLGLRAADLGCGTGSCGAVFRSACREMIGCDISKEMCKVAEEKNIYDRVEKEEAARFLSKQQAESFDLILAGDVFPYIADLQPILALAHRCMRQGGRFLFTVEAPPAADAEVSRRKQAELDATRLSRNARFSHAEEQVKRLCGLSQLEVEEISGCTLGIQDGKFIRGQVYLVKKQGSQPLEPSAT</sequence>
<dbReference type="SUPFAM" id="SSF53335">
    <property type="entry name" value="S-adenosyl-L-methionine-dependent methyltransferases"/>
    <property type="match status" value="1"/>
</dbReference>
<protein>
    <recommendedName>
        <fullName evidence="2">Methyltransferase type 11 domain-containing protein</fullName>
    </recommendedName>
</protein>
<dbReference type="PANTHER" id="PTHR42912">
    <property type="entry name" value="METHYLTRANSFERASE"/>
    <property type="match status" value="1"/>
</dbReference>
<proteinExistence type="predicted"/>
<dbReference type="InterPro" id="IPR029063">
    <property type="entry name" value="SAM-dependent_MTases_sf"/>
</dbReference>
<dbReference type="InterPro" id="IPR050508">
    <property type="entry name" value="Methyltransf_Superfamily"/>
</dbReference>
<dbReference type="Pfam" id="PF08241">
    <property type="entry name" value="Methyltransf_11"/>
    <property type="match status" value="1"/>
</dbReference>
<reference evidence="4" key="3">
    <citation type="submission" date="2016-03" db="UniProtKB">
        <authorList>
            <consortium name="EnsemblProtists"/>
        </authorList>
    </citation>
    <scope>IDENTIFICATION</scope>
</reference>
<gene>
    <name evidence="3" type="ORF">GUITHDRAFT_161375</name>
</gene>
<accession>L1JVY7</accession>
<dbReference type="PANTHER" id="PTHR42912:SF93">
    <property type="entry name" value="N6-ADENOSINE-METHYLTRANSFERASE TMT1A"/>
    <property type="match status" value="1"/>
</dbReference>
<dbReference type="OrthoDB" id="10017101at2759"/>
<evidence type="ECO:0000313" key="4">
    <source>
        <dbReference type="EnsemblProtists" id="EKX52345"/>
    </source>
</evidence>
<dbReference type="Gene3D" id="3.40.50.150">
    <property type="entry name" value="Vaccinia Virus protein VP39"/>
    <property type="match status" value="1"/>
</dbReference>
<dbReference type="KEGG" id="gtt:GUITHDRAFT_161375"/>
<reference evidence="3 5" key="1">
    <citation type="journal article" date="2012" name="Nature">
        <title>Algal genomes reveal evolutionary mosaicism and the fate of nucleomorphs.</title>
        <authorList>
            <consortium name="DOE Joint Genome Institute"/>
            <person name="Curtis B.A."/>
            <person name="Tanifuji G."/>
            <person name="Burki F."/>
            <person name="Gruber A."/>
            <person name="Irimia M."/>
            <person name="Maruyama S."/>
            <person name="Arias M.C."/>
            <person name="Ball S.G."/>
            <person name="Gile G.H."/>
            <person name="Hirakawa Y."/>
            <person name="Hopkins J.F."/>
            <person name="Kuo A."/>
            <person name="Rensing S.A."/>
            <person name="Schmutz J."/>
            <person name="Symeonidi A."/>
            <person name="Elias M."/>
            <person name="Eveleigh R.J."/>
            <person name="Herman E.K."/>
            <person name="Klute M.J."/>
            <person name="Nakayama T."/>
            <person name="Obornik M."/>
            <person name="Reyes-Prieto A."/>
            <person name="Armbrust E.V."/>
            <person name="Aves S.J."/>
            <person name="Beiko R.G."/>
            <person name="Coutinho P."/>
            <person name="Dacks J.B."/>
            <person name="Durnford D.G."/>
            <person name="Fast N.M."/>
            <person name="Green B.R."/>
            <person name="Grisdale C.J."/>
            <person name="Hempel F."/>
            <person name="Henrissat B."/>
            <person name="Hoppner M.P."/>
            <person name="Ishida K."/>
            <person name="Kim E."/>
            <person name="Koreny L."/>
            <person name="Kroth P.G."/>
            <person name="Liu Y."/>
            <person name="Malik S.B."/>
            <person name="Maier U.G."/>
            <person name="McRose D."/>
            <person name="Mock T."/>
            <person name="Neilson J.A."/>
            <person name="Onodera N.T."/>
            <person name="Poole A.M."/>
            <person name="Pritham E.J."/>
            <person name="Richards T.A."/>
            <person name="Rocap G."/>
            <person name="Roy S.W."/>
            <person name="Sarai C."/>
            <person name="Schaack S."/>
            <person name="Shirato S."/>
            <person name="Slamovits C.H."/>
            <person name="Spencer D.F."/>
            <person name="Suzuki S."/>
            <person name="Worden A.Z."/>
            <person name="Zauner S."/>
            <person name="Barry K."/>
            <person name="Bell C."/>
            <person name="Bharti A.K."/>
            <person name="Crow J.A."/>
            <person name="Grimwood J."/>
            <person name="Kramer R."/>
            <person name="Lindquist E."/>
            <person name="Lucas S."/>
            <person name="Salamov A."/>
            <person name="McFadden G.I."/>
            <person name="Lane C.E."/>
            <person name="Keeling P.J."/>
            <person name="Gray M.W."/>
            <person name="Grigoriev I.V."/>
            <person name="Archibald J.M."/>
        </authorList>
    </citation>
    <scope>NUCLEOTIDE SEQUENCE</scope>
    <source>
        <strain evidence="3 5">CCMP2712</strain>
    </source>
</reference>
<evidence type="ECO:0000256" key="1">
    <source>
        <dbReference type="SAM" id="MobiDB-lite"/>
    </source>
</evidence>
<dbReference type="PaxDb" id="55529-EKX52345"/>
<dbReference type="GO" id="GO:0008757">
    <property type="term" value="F:S-adenosylmethionine-dependent methyltransferase activity"/>
    <property type="evidence" value="ECO:0007669"/>
    <property type="project" value="InterPro"/>
</dbReference>
<organism evidence="3">
    <name type="scientific">Guillardia theta (strain CCMP2712)</name>
    <name type="common">Cryptophyte</name>
    <dbReference type="NCBI Taxonomy" id="905079"/>
    <lineage>
        <taxon>Eukaryota</taxon>
        <taxon>Cryptophyceae</taxon>
        <taxon>Pyrenomonadales</taxon>
        <taxon>Geminigeraceae</taxon>
        <taxon>Guillardia</taxon>
    </lineage>
</organism>
<name>L1JVY7_GUITC</name>
<reference evidence="5" key="2">
    <citation type="submission" date="2012-11" db="EMBL/GenBank/DDBJ databases">
        <authorList>
            <person name="Kuo A."/>
            <person name="Curtis B.A."/>
            <person name="Tanifuji G."/>
            <person name="Burki F."/>
            <person name="Gruber A."/>
            <person name="Irimia M."/>
            <person name="Maruyama S."/>
            <person name="Arias M.C."/>
            <person name="Ball S.G."/>
            <person name="Gile G.H."/>
            <person name="Hirakawa Y."/>
            <person name="Hopkins J.F."/>
            <person name="Rensing S.A."/>
            <person name="Schmutz J."/>
            <person name="Symeonidi A."/>
            <person name="Elias M."/>
            <person name="Eveleigh R.J."/>
            <person name="Herman E.K."/>
            <person name="Klute M.J."/>
            <person name="Nakayama T."/>
            <person name="Obornik M."/>
            <person name="Reyes-Prieto A."/>
            <person name="Armbrust E.V."/>
            <person name="Aves S.J."/>
            <person name="Beiko R.G."/>
            <person name="Coutinho P."/>
            <person name="Dacks J.B."/>
            <person name="Durnford D.G."/>
            <person name="Fast N.M."/>
            <person name="Green B.R."/>
            <person name="Grisdale C."/>
            <person name="Hempe F."/>
            <person name="Henrissat B."/>
            <person name="Hoppner M.P."/>
            <person name="Ishida K.-I."/>
            <person name="Kim E."/>
            <person name="Koreny L."/>
            <person name="Kroth P.G."/>
            <person name="Liu Y."/>
            <person name="Malik S.-B."/>
            <person name="Maier U.G."/>
            <person name="McRose D."/>
            <person name="Mock T."/>
            <person name="Neilson J.A."/>
            <person name="Onodera N.T."/>
            <person name="Poole A.M."/>
            <person name="Pritham E.J."/>
            <person name="Richards T.A."/>
            <person name="Rocap G."/>
            <person name="Roy S.W."/>
            <person name="Sarai C."/>
            <person name="Schaack S."/>
            <person name="Shirato S."/>
            <person name="Slamovits C.H."/>
            <person name="Spencer D.F."/>
            <person name="Suzuki S."/>
            <person name="Worden A.Z."/>
            <person name="Zauner S."/>
            <person name="Barry K."/>
            <person name="Bell C."/>
            <person name="Bharti A.K."/>
            <person name="Crow J.A."/>
            <person name="Grimwood J."/>
            <person name="Kramer R."/>
            <person name="Lindquist E."/>
            <person name="Lucas S."/>
            <person name="Salamov A."/>
            <person name="McFadden G.I."/>
            <person name="Lane C.E."/>
            <person name="Keeling P.J."/>
            <person name="Gray M.W."/>
            <person name="Grigoriev I.V."/>
            <person name="Archibald J.M."/>
        </authorList>
    </citation>
    <scope>NUCLEOTIDE SEQUENCE</scope>
    <source>
        <strain evidence="5">CCMP2712</strain>
    </source>
</reference>
<dbReference type="STRING" id="905079.L1JVY7"/>
<keyword evidence="5" id="KW-1185">Reference proteome</keyword>
<evidence type="ECO:0000313" key="5">
    <source>
        <dbReference type="Proteomes" id="UP000011087"/>
    </source>
</evidence>
<dbReference type="RefSeq" id="XP_005839325.1">
    <property type="nucleotide sequence ID" value="XM_005839268.1"/>
</dbReference>